<dbReference type="InterPro" id="IPR023213">
    <property type="entry name" value="CAT-like_dom_sf"/>
</dbReference>
<evidence type="ECO:0000256" key="2">
    <source>
        <dbReference type="ARBA" id="ARBA00007317"/>
    </source>
</evidence>
<feature type="compositionally biased region" description="Basic and acidic residues" evidence="7">
    <location>
        <begin position="96"/>
        <end position="107"/>
    </location>
</feature>
<dbReference type="SUPFAM" id="SSF51230">
    <property type="entry name" value="Single hybrid motif"/>
    <property type="match status" value="1"/>
</dbReference>
<dbReference type="PROSITE" id="PS00189">
    <property type="entry name" value="LIPOYL"/>
    <property type="match status" value="1"/>
</dbReference>
<keyword evidence="4 6" id="KW-0450">Lipoyl</keyword>
<dbReference type="EC" id="2.3.1.-" evidence="6"/>
<organism evidence="10 11">
    <name type="scientific">Candidatus Raymondbacteria bacterium RIFOXYD12_FULL_49_13</name>
    <dbReference type="NCBI Taxonomy" id="1817890"/>
    <lineage>
        <taxon>Bacteria</taxon>
        <taxon>Raymondiibacteriota</taxon>
    </lineage>
</organism>
<dbReference type="PROSITE" id="PS50968">
    <property type="entry name" value="BIOTINYL_LIPOYL"/>
    <property type="match status" value="1"/>
</dbReference>
<reference evidence="10 11" key="1">
    <citation type="journal article" date="2016" name="Nat. Commun.">
        <title>Thousands of microbial genomes shed light on interconnected biogeochemical processes in an aquifer system.</title>
        <authorList>
            <person name="Anantharaman K."/>
            <person name="Brown C.T."/>
            <person name="Hug L.A."/>
            <person name="Sharon I."/>
            <person name="Castelle C.J."/>
            <person name="Probst A.J."/>
            <person name="Thomas B.C."/>
            <person name="Singh A."/>
            <person name="Wilkins M.J."/>
            <person name="Karaoz U."/>
            <person name="Brodie E.L."/>
            <person name="Williams K.H."/>
            <person name="Hubbard S.S."/>
            <person name="Banfield J.F."/>
        </authorList>
    </citation>
    <scope>NUCLEOTIDE SEQUENCE [LARGE SCALE GENOMIC DNA]</scope>
</reference>
<dbReference type="Pfam" id="PF00198">
    <property type="entry name" value="2-oxoacid_dh"/>
    <property type="match status" value="1"/>
</dbReference>
<evidence type="ECO:0000313" key="11">
    <source>
        <dbReference type="Proteomes" id="UP000179243"/>
    </source>
</evidence>
<dbReference type="GO" id="GO:0016407">
    <property type="term" value="F:acetyltransferase activity"/>
    <property type="evidence" value="ECO:0007669"/>
    <property type="project" value="TreeGrafter"/>
</dbReference>
<feature type="region of interest" description="Disordered" evidence="7">
    <location>
        <begin position="87"/>
        <end position="160"/>
    </location>
</feature>
<feature type="domain" description="Peripheral subunit-binding (PSBD)" evidence="9">
    <location>
        <begin position="135"/>
        <end position="172"/>
    </location>
</feature>
<proteinExistence type="inferred from homology"/>
<evidence type="ECO:0000313" key="10">
    <source>
        <dbReference type="EMBL" id="OGK00106.1"/>
    </source>
</evidence>
<evidence type="ECO:0000256" key="3">
    <source>
        <dbReference type="ARBA" id="ARBA00022679"/>
    </source>
</evidence>
<dbReference type="GO" id="GO:0031405">
    <property type="term" value="F:lipoic acid binding"/>
    <property type="evidence" value="ECO:0007669"/>
    <property type="project" value="TreeGrafter"/>
</dbReference>
<dbReference type="InterPro" id="IPR003016">
    <property type="entry name" value="2-oxoA_DH_lipoyl-BS"/>
</dbReference>
<evidence type="ECO:0000259" key="9">
    <source>
        <dbReference type="PROSITE" id="PS51826"/>
    </source>
</evidence>
<dbReference type="PROSITE" id="PS51826">
    <property type="entry name" value="PSBD"/>
    <property type="match status" value="1"/>
</dbReference>
<comment type="similarity">
    <text evidence="2 6">Belongs to the 2-oxoacid dehydrogenase family.</text>
</comment>
<dbReference type="InterPro" id="IPR000089">
    <property type="entry name" value="Biotin_lipoyl"/>
</dbReference>
<feature type="domain" description="Lipoyl-binding" evidence="8">
    <location>
        <begin position="2"/>
        <end position="77"/>
    </location>
</feature>
<keyword evidence="3 6" id="KW-0808">Transferase</keyword>
<dbReference type="PANTHER" id="PTHR43178">
    <property type="entry name" value="DIHYDROLIPOAMIDE ACETYLTRANSFERASE COMPONENT OF PYRUVATE DEHYDROGENASE COMPLEX"/>
    <property type="match status" value="1"/>
</dbReference>
<dbReference type="AlphaFoldDB" id="A0A1F7F0U2"/>
<dbReference type="Gene3D" id="3.30.559.10">
    <property type="entry name" value="Chloramphenicol acetyltransferase-like domain"/>
    <property type="match status" value="1"/>
</dbReference>
<dbReference type="Gene3D" id="2.40.50.100">
    <property type="match status" value="1"/>
</dbReference>
<keyword evidence="5 6" id="KW-0012">Acyltransferase</keyword>
<name>A0A1F7F0U2_UNCRA</name>
<dbReference type="Gene3D" id="4.10.320.10">
    <property type="entry name" value="E3-binding domain"/>
    <property type="match status" value="1"/>
</dbReference>
<evidence type="ECO:0000256" key="5">
    <source>
        <dbReference type="ARBA" id="ARBA00023315"/>
    </source>
</evidence>
<dbReference type="EMBL" id="MFYX01000154">
    <property type="protein sequence ID" value="OGK00106.1"/>
    <property type="molecule type" value="Genomic_DNA"/>
</dbReference>
<evidence type="ECO:0000256" key="4">
    <source>
        <dbReference type="ARBA" id="ARBA00022823"/>
    </source>
</evidence>
<evidence type="ECO:0000256" key="7">
    <source>
        <dbReference type="SAM" id="MobiDB-lite"/>
    </source>
</evidence>
<dbReference type="InterPro" id="IPR036625">
    <property type="entry name" value="E3-bd_dom_sf"/>
</dbReference>
<dbReference type="Pfam" id="PF00364">
    <property type="entry name" value="Biotin_lipoyl"/>
    <property type="match status" value="1"/>
</dbReference>
<dbReference type="PANTHER" id="PTHR43178:SF5">
    <property type="entry name" value="LIPOAMIDE ACYLTRANSFERASE COMPONENT OF BRANCHED-CHAIN ALPHA-KETO ACID DEHYDROGENASE COMPLEX, MITOCHONDRIAL"/>
    <property type="match status" value="1"/>
</dbReference>
<dbReference type="Proteomes" id="UP000179243">
    <property type="component" value="Unassembled WGS sequence"/>
</dbReference>
<evidence type="ECO:0000256" key="6">
    <source>
        <dbReference type="RuleBase" id="RU003423"/>
    </source>
</evidence>
<dbReference type="InterPro" id="IPR050743">
    <property type="entry name" value="2-oxoacid_DH_E2_comp"/>
</dbReference>
<dbReference type="InterPro" id="IPR004167">
    <property type="entry name" value="PSBD"/>
</dbReference>
<sequence length="439" mass="46507">MATPVLMPKPGNTVEACALVGWRKKIGETVAQGEIIADIETDKAAFEIESPTTGTLLALFFEPSDLVPVFANIAVIGNVGEDVEEYRKAAGSGQQTERKKEKQEQGELKNPPAPPTRGSDVHLVQEGTPVTEDAGISPRARRHAREHAVNLDGIRGSGPGGRIVEQDVREQHMSGPRVSPLAAQLIQEGKTTPVLGSGVNGLICADDLGEAPKPLSKIRRTIASRMRGSLAETAQYTLNTSADATAMLAIRKKVKEAKAAGKNVPNVSINDMVIFATIKALKKHPEVNGLYSDGKIFGSKAIHIGFACDTPRGLLVPVVRNAHTMTIIELGARIKALSQEASDSGISPDDLTGGTFTVSNLGMFGIESFSPVINAPQVAILGVCSIQPKPVRKGENVFFIDSIGLSLTSDHQVLDGAPAARFLQTIVKMIENIGTVVGL</sequence>
<accession>A0A1F7F0U2</accession>
<gene>
    <name evidence="10" type="ORF">A2519_12845</name>
</gene>
<dbReference type="Pfam" id="PF02817">
    <property type="entry name" value="E3_binding"/>
    <property type="match status" value="1"/>
</dbReference>
<dbReference type="CDD" id="cd06849">
    <property type="entry name" value="lipoyl_domain"/>
    <property type="match status" value="1"/>
</dbReference>
<dbReference type="SUPFAM" id="SSF52777">
    <property type="entry name" value="CoA-dependent acyltransferases"/>
    <property type="match status" value="1"/>
</dbReference>
<protein>
    <recommendedName>
        <fullName evidence="6">Dihydrolipoamide acetyltransferase component of pyruvate dehydrogenase complex</fullName>
        <ecNumber evidence="6">2.3.1.-</ecNumber>
    </recommendedName>
</protein>
<dbReference type="GO" id="GO:0005737">
    <property type="term" value="C:cytoplasm"/>
    <property type="evidence" value="ECO:0007669"/>
    <property type="project" value="TreeGrafter"/>
</dbReference>
<dbReference type="InterPro" id="IPR001078">
    <property type="entry name" value="2-oxoacid_DH_actylTfrase"/>
</dbReference>
<dbReference type="SUPFAM" id="SSF47005">
    <property type="entry name" value="Peripheral subunit-binding domain of 2-oxo acid dehydrogenase complex"/>
    <property type="match status" value="1"/>
</dbReference>
<comment type="cofactor">
    <cofactor evidence="1 6">
        <name>(R)-lipoate</name>
        <dbReference type="ChEBI" id="CHEBI:83088"/>
    </cofactor>
</comment>
<evidence type="ECO:0000256" key="1">
    <source>
        <dbReference type="ARBA" id="ARBA00001938"/>
    </source>
</evidence>
<evidence type="ECO:0000259" key="8">
    <source>
        <dbReference type="PROSITE" id="PS50968"/>
    </source>
</evidence>
<comment type="caution">
    <text evidence="10">The sequence shown here is derived from an EMBL/GenBank/DDBJ whole genome shotgun (WGS) entry which is preliminary data.</text>
</comment>
<dbReference type="InterPro" id="IPR011053">
    <property type="entry name" value="Single_hybrid_motif"/>
</dbReference>